<keyword evidence="3" id="KW-1185">Reference proteome</keyword>
<gene>
    <name evidence="2" type="ORF">THAOC_36812</name>
</gene>
<accession>K0QZK0</accession>
<name>K0QZK0_THAOC</name>
<feature type="region of interest" description="Disordered" evidence="1">
    <location>
        <begin position="41"/>
        <end position="62"/>
    </location>
</feature>
<evidence type="ECO:0000313" key="3">
    <source>
        <dbReference type="Proteomes" id="UP000266841"/>
    </source>
</evidence>
<organism evidence="2 3">
    <name type="scientific">Thalassiosira oceanica</name>
    <name type="common">Marine diatom</name>
    <dbReference type="NCBI Taxonomy" id="159749"/>
    <lineage>
        <taxon>Eukaryota</taxon>
        <taxon>Sar</taxon>
        <taxon>Stramenopiles</taxon>
        <taxon>Ochrophyta</taxon>
        <taxon>Bacillariophyta</taxon>
        <taxon>Coscinodiscophyceae</taxon>
        <taxon>Thalassiosirophycidae</taxon>
        <taxon>Thalassiosirales</taxon>
        <taxon>Thalassiosiraceae</taxon>
        <taxon>Thalassiosira</taxon>
    </lineage>
</organism>
<dbReference type="EMBL" id="AGNL01049425">
    <property type="protein sequence ID" value="EJK44635.1"/>
    <property type="molecule type" value="Genomic_DNA"/>
</dbReference>
<evidence type="ECO:0000256" key="1">
    <source>
        <dbReference type="SAM" id="MobiDB-lite"/>
    </source>
</evidence>
<dbReference type="AlphaFoldDB" id="K0QZK0"/>
<dbReference type="Proteomes" id="UP000266841">
    <property type="component" value="Unassembled WGS sequence"/>
</dbReference>
<comment type="caution">
    <text evidence="2">The sequence shown here is derived from an EMBL/GenBank/DDBJ whole genome shotgun (WGS) entry which is preliminary data.</text>
</comment>
<protein>
    <submittedName>
        <fullName evidence="2">Uncharacterized protein</fullName>
    </submittedName>
</protein>
<proteinExistence type="predicted"/>
<evidence type="ECO:0000313" key="2">
    <source>
        <dbReference type="EMBL" id="EJK44635.1"/>
    </source>
</evidence>
<reference evidence="2 3" key="1">
    <citation type="journal article" date="2012" name="Genome Biol.">
        <title>Genome and low-iron response of an oceanic diatom adapted to chronic iron limitation.</title>
        <authorList>
            <person name="Lommer M."/>
            <person name="Specht M."/>
            <person name="Roy A.S."/>
            <person name="Kraemer L."/>
            <person name="Andreson R."/>
            <person name="Gutowska M.A."/>
            <person name="Wolf J."/>
            <person name="Bergner S.V."/>
            <person name="Schilhabel M.B."/>
            <person name="Klostermeier U.C."/>
            <person name="Beiko R.G."/>
            <person name="Rosenstiel P."/>
            <person name="Hippler M."/>
            <person name="Laroche J."/>
        </authorList>
    </citation>
    <scope>NUCLEOTIDE SEQUENCE [LARGE SCALE GENOMIC DNA]</scope>
    <source>
        <strain evidence="2 3">CCMP1005</strain>
    </source>
</reference>
<sequence>MAELARTAPRLHLARVRSTLSALAARPCGVALLCARRAVARRAHGRPDSSPPPRESMMSSARKVKFKDGAAVVIGVVEGTMTADVEDDVEEDDEVANHKVANHDSVGLPAILACLNTTQVWRVTGSFVRKELKGEDELGYDLV</sequence>